<feature type="transmembrane region" description="Helical" evidence="8">
    <location>
        <begin position="388"/>
        <end position="407"/>
    </location>
</feature>
<feature type="transmembrane region" description="Helical" evidence="8">
    <location>
        <begin position="228"/>
        <end position="249"/>
    </location>
</feature>
<feature type="transmembrane region" description="Helical" evidence="8">
    <location>
        <begin position="357"/>
        <end position="376"/>
    </location>
</feature>
<evidence type="ECO:0000256" key="4">
    <source>
        <dbReference type="ARBA" id="ARBA00022679"/>
    </source>
</evidence>
<dbReference type="AlphaFoldDB" id="A0AAN3A9H3"/>
<evidence type="ECO:0000259" key="9">
    <source>
        <dbReference type="Pfam" id="PF13231"/>
    </source>
</evidence>
<dbReference type="GO" id="GO:0016763">
    <property type="term" value="F:pentosyltransferase activity"/>
    <property type="evidence" value="ECO:0007669"/>
    <property type="project" value="TreeGrafter"/>
</dbReference>
<dbReference type="GO" id="GO:0010041">
    <property type="term" value="P:response to iron(III) ion"/>
    <property type="evidence" value="ECO:0007669"/>
    <property type="project" value="TreeGrafter"/>
</dbReference>
<reference evidence="10 11" key="1">
    <citation type="submission" date="2007-03" db="EMBL/GenBank/DDBJ databases">
        <authorList>
            <person name="Fulton L."/>
            <person name="Clifton S."/>
            <person name="Fulton B."/>
            <person name="Xu J."/>
            <person name="Minx P."/>
            <person name="Pepin K.H."/>
            <person name="Johnson M."/>
            <person name="Thiruvilangam P."/>
            <person name="Bhonagiri V."/>
            <person name="Nash W.E."/>
            <person name="Mardis E.R."/>
            <person name="Wilson R.K."/>
        </authorList>
    </citation>
    <scope>NUCLEOTIDE SEQUENCE [LARGE SCALE GENOMIC DNA]</scope>
    <source>
        <strain evidence="11">ATCC 8483 / DSM 1896 / JCM 5824 / BCRC 10623 / CCUG 4943 / NCTC 11153</strain>
    </source>
</reference>
<dbReference type="Proteomes" id="UP000005475">
    <property type="component" value="Unassembled WGS sequence"/>
</dbReference>
<feature type="transmembrane region" description="Helical" evidence="8">
    <location>
        <begin position="334"/>
        <end position="351"/>
    </location>
</feature>
<dbReference type="PANTHER" id="PTHR33908">
    <property type="entry name" value="MANNOSYLTRANSFERASE YKCB-RELATED"/>
    <property type="match status" value="1"/>
</dbReference>
<evidence type="ECO:0000256" key="5">
    <source>
        <dbReference type="ARBA" id="ARBA00022692"/>
    </source>
</evidence>
<gene>
    <name evidence="10" type="ORF">BACOVA_01918</name>
</gene>
<keyword evidence="3 10" id="KW-0328">Glycosyltransferase</keyword>
<feature type="transmembrane region" description="Helical" evidence="8">
    <location>
        <begin position="113"/>
        <end position="131"/>
    </location>
</feature>
<dbReference type="Pfam" id="PF13231">
    <property type="entry name" value="PMT_2"/>
    <property type="match status" value="1"/>
</dbReference>
<dbReference type="InterPro" id="IPR038731">
    <property type="entry name" value="RgtA/B/C-like"/>
</dbReference>
<organism evidence="10 11">
    <name type="scientific">Bacteroides ovatus (strain ATCC 8483 / DSM 1896 / JCM 5824 / BCRC 10623 / CCUG 4943 / NCTC 11153)</name>
    <dbReference type="NCBI Taxonomy" id="411476"/>
    <lineage>
        <taxon>Bacteria</taxon>
        <taxon>Pseudomonadati</taxon>
        <taxon>Bacteroidota</taxon>
        <taxon>Bacteroidia</taxon>
        <taxon>Bacteroidales</taxon>
        <taxon>Bacteroidaceae</taxon>
        <taxon>Bacteroides</taxon>
    </lineage>
</organism>
<protein>
    <submittedName>
        <fullName evidence="10">Dolichyl-phosphate-mannose-protein mannosyltransferase</fullName>
    </submittedName>
</protein>
<dbReference type="GO" id="GO:0009103">
    <property type="term" value="P:lipopolysaccharide biosynthetic process"/>
    <property type="evidence" value="ECO:0007669"/>
    <property type="project" value="UniProtKB-ARBA"/>
</dbReference>
<evidence type="ECO:0000313" key="11">
    <source>
        <dbReference type="Proteomes" id="UP000005475"/>
    </source>
</evidence>
<evidence type="ECO:0000256" key="8">
    <source>
        <dbReference type="SAM" id="Phobius"/>
    </source>
</evidence>
<keyword evidence="6 8" id="KW-1133">Transmembrane helix</keyword>
<reference evidence="11" key="2">
    <citation type="submission" date="2007-04" db="EMBL/GenBank/DDBJ databases">
        <title>Draft genome sequence of Bacteroides ovatus (ATCC 8483).</title>
        <authorList>
            <person name="Sudarsanam P."/>
            <person name="Ley R."/>
            <person name="Guruge J."/>
            <person name="Turnbaugh P.J."/>
            <person name="Mahowald M."/>
            <person name="Liep D."/>
            <person name="Gordon J."/>
        </authorList>
    </citation>
    <scope>NUCLEOTIDE SEQUENCE [LARGE SCALE GENOMIC DNA]</scope>
    <source>
        <strain evidence="11">ATCC 8483 / DSM 1896 / JCM 5824 / BCRC 10623 / CCUG 4943 / NCTC 11153</strain>
    </source>
</reference>
<dbReference type="InterPro" id="IPR050297">
    <property type="entry name" value="LipidA_mod_glycosyltrf_83"/>
</dbReference>
<evidence type="ECO:0000256" key="6">
    <source>
        <dbReference type="ARBA" id="ARBA00022989"/>
    </source>
</evidence>
<keyword evidence="4" id="KW-0808">Transferase</keyword>
<evidence type="ECO:0000256" key="7">
    <source>
        <dbReference type="ARBA" id="ARBA00023136"/>
    </source>
</evidence>
<feature type="transmembrane region" description="Helical" evidence="8">
    <location>
        <begin position="161"/>
        <end position="180"/>
    </location>
</feature>
<proteinExistence type="predicted"/>
<dbReference type="GO" id="GO:0005886">
    <property type="term" value="C:plasma membrane"/>
    <property type="evidence" value="ECO:0007669"/>
    <property type="project" value="UniProtKB-SubCell"/>
</dbReference>
<comment type="subcellular location">
    <subcellularLocation>
        <location evidence="1">Cell membrane</location>
        <topology evidence="1">Multi-pass membrane protein</topology>
    </subcellularLocation>
</comment>
<keyword evidence="5 8" id="KW-0812">Transmembrane</keyword>
<dbReference type="EMBL" id="AAXF02000046">
    <property type="protein sequence ID" value="EDO12419.1"/>
    <property type="molecule type" value="Genomic_DNA"/>
</dbReference>
<feature type="transmembrane region" description="Helical" evidence="8">
    <location>
        <begin position="468"/>
        <end position="486"/>
    </location>
</feature>
<feature type="transmembrane region" description="Helical" evidence="8">
    <location>
        <begin position="291"/>
        <end position="313"/>
    </location>
</feature>
<feature type="transmembrane region" description="Helical" evidence="8">
    <location>
        <begin position="31"/>
        <end position="49"/>
    </location>
</feature>
<feature type="transmembrane region" description="Helical" evidence="8">
    <location>
        <begin position="186"/>
        <end position="219"/>
    </location>
</feature>
<evidence type="ECO:0000256" key="2">
    <source>
        <dbReference type="ARBA" id="ARBA00022475"/>
    </source>
</evidence>
<comment type="caution">
    <text evidence="10">The sequence shown here is derived from an EMBL/GenBank/DDBJ whole genome shotgun (WGS) entry which is preliminary data.</text>
</comment>
<feature type="transmembrane region" description="Helical" evidence="8">
    <location>
        <begin position="435"/>
        <end position="456"/>
    </location>
</feature>
<sequence>MGRNSGRLRQKIKEHKFQYKIKMKTLTSNKAFWLLLVICVVTILPFLGLSEYHTKGEPRESIVSYSMLDSGNWILPRNNGGEMAYKPPFFHWSIAAVSAAVNGGQVTEMTSRLPSAIALIAMTLCGFLFFAKRKGVELALLAAFITLTNFELHRAGANCRVDMVLTALTVGALYCLYKWYEKGLKGIPWLAILLMSCGTLTKGPVGTIIPCLVVGIFLLLRGVNFFKAFLLLSAWAILSLILPFCWYVAAYQQGGEEFLALVMEENFGRMTNTMSYNSCVNPWHYNFVTLFAGYVPWTLLVVLSLFSLTYHKFSIQPAAWWKRFTTWIKNMDPVDLFSFTSIVVIFVFYCIPQSKRSVYLMPIYPFIAYFLAKYLFYLVKKQSKVIKVYGSILAVISLLLFTCFIVLKCGLIPETIFQGRHAQDNINFMRAIQNISGAGALFLIAIPTILGIYWWFYQRKNALNNRFLYALVVLTMGLYLALDGAYQPAALNSKSVKFIATEIEKVAPESEGTMYEFIEESLHAAGDPVHYFELNFYLHNRLDNFYEKRPSEGFLLIGTNDAEKYLPEFEKEGYQFEEVYESPKRVLRQIAKIYKFVKNQQPENNETTPIVE</sequence>
<dbReference type="PANTHER" id="PTHR33908:SF3">
    <property type="entry name" value="UNDECAPRENYL PHOSPHATE-ALPHA-4-AMINO-4-DEOXY-L-ARABINOSE ARABINOSYL TRANSFERASE"/>
    <property type="match status" value="1"/>
</dbReference>
<keyword evidence="7 8" id="KW-0472">Membrane</keyword>
<feature type="domain" description="Glycosyltransferase RgtA/B/C/D-like" evidence="9">
    <location>
        <begin position="86"/>
        <end position="246"/>
    </location>
</feature>
<name>A0AAN3A9H3_BACO1</name>
<evidence type="ECO:0000256" key="3">
    <source>
        <dbReference type="ARBA" id="ARBA00022676"/>
    </source>
</evidence>
<evidence type="ECO:0000313" key="10">
    <source>
        <dbReference type="EMBL" id="EDO12419.1"/>
    </source>
</evidence>
<evidence type="ECO:0000256" key="1">
    <source>
        <dbReference type="ARBA" id="ARBA00004651"/>
    </source>
</evidence>
<accession>A0AAN3A9H3</accession>
<keyword evidence="2" id="KW-1003">Cell membrane</keyword>